<reference evidence="8" key="1">
    <citation type="journal article" date="2021" name="PeerJ">
        <title>Extensive microbial diversity within the chicken gut microbiome revealed by metagenomics and culture.</title>
        <authorList>
            <person name="Gilroy R."/>
            <person name="Ravi A."/>
            <person name="Getino M."/>
            <person name="Pursley I."/>
            <person name="Horton D.L."/>
            <person name="Alikhan N.F."/>
            <person name="Baker D."/>
            <person name="Gharbi K."/>
            <person name="Hall N."/>
            <person name="Watson M."/>
            <person name="Adriaenssens E.M."/>
            <person name="Foster-Nyarko E."/>
            <person name="Jarju S."/>
            <person name="Secka A."/>
            <person name="Antonio M."/>
            <person name="Oren A."/>
            <person name="Chaudhuri R.R."/>
            <person name="La Ragione R."/>
            <person name="Hildebrand F."/>
            <person name="Pallen M.J."/>
        </authorList>
    </citation>
    <scope>NUCLEOTIDE SEQUENCE</scope>
    <source>
        <strain evidence="8">4100</strain>
    </source>
</reference>
<dbReference type="GO" id="GO:0046872">
    <property type="term" value="F:metal ion binding"/>
    <property type="evidence" value="ECO:0007669"/>
    <property type="project" value="UniProtKB-KW"/>
</dbReference>
<dbReference type="NCBIfam" id="TIGR02491">
    <property type="entry name" value="NrdG"/>
    <property type="match status" value="1"/>
</dbReference>
<evidence type="ECO:0000256" key="2">
    <source>
        <dbReference type="ARBA" id="ARBA00022485"/>
    </source>
</evidence>
<comment type="cofactor">
    <cofactor evidence="1">
        <name>[4Fe-4S] cluster</name>
        <dbReference type="ChEBI" id="CHEBI:49883"/>
    </cofactor>
</comment>
<dbReference type="PANTHER" id="PTHR30352:SF2">
    <property type="entry name" value="ANAEROBIC RIBONUCLEOSIDE-TRIPHOSPHATE REDUCTASE-ACTIVATING PROTEIN"/>
    <property type="match status" value="1"/>
</dbReference>
<keyword evidence="5" id="KW-0408">Iron</keyword>
<proteinExistence type="inferred from homology"/>
<dbReference type="SFLD" id="SFLDS00029">
    <property type="entry name" value="Radical_SAM"/>
    <property type="match status" value="1"/>
</dbReference>
<dbReference type="Pfam" id="PF13353">
    <property type="entry name" value="Fer4_12"/>
    <property type="match status" value="1"/>
</dbReference>
<dbReference type="InterPro" id="IPR034457">
    <property type="entry name" value="Organic_radical-activating"/>
</dbReference>
<protein>
    <recommendedName>
        <fullName evidence="7">Anaerobic ribonucleoside-triphosphate reductase-activating protein</fullName>
        <ecNumber evidence="7">1.97.1.-</ecNumber>
    </recommendedName>
</protein>
<dbReference type="InterPro" id="IPR007197">
    <property type="entry name" value="rSAM"/>
</dbReference>
<dbReference type="GO" id="GO:0004748">
    <property type="term" value="F:ribonucleoside-diphosphate reductase activity, thioredoxin disulfide as acceptor"/>
    <property type="evidence" value="ECO:0007669"/>
    <property type="project" value="TreeGrafter"/>
</dbReference>
<evidence type="ECO:0000256" key="6">
    <source>
        <dbReference type="ARBA" id="ARBA00023014"/>
    </source>
</evidence>
<evidence type="ECO:0000313" key="8">
    <source>
        <dbReference type="EMBL" id="HJE39834.1"/>
    </source>
</evidence>
<dbReference type="EMBL" id="DYXT01000046">
    <property type="protein sequence ID" value="HJE39834.1"/>
    <property type="molecule type" value="Genomic_DNA"/>
</dbReference>
<dbReference type="SUPFAM" id="SSF102114">
    <property type="entry name" value="Radical SAM enzymes"/>
    <property type="match status" value="1"/>
</dbReference>
<name>A0A4Q0U9Q0_9BACT</name>
<evidence type="ECO:0000313" key="9">
    <source>
        <dbReference type="Proteomes" id="UP000711407"/>
    </source>
</evidence>
<dbReference type="EC" id="1.97.1.-" evidence="7"/>
<dbReference type="Gene3D" id="3.20.20.70">
    <property type="entry name" value="Aldolase class I"/>
    <property type="match status" value="1"/>
</dbReference>
<dbReference type="GO" id="GO:0043365">
    <property type="term" value="F:[formate-C-acetyltransferase]-activating enzyme activity"/>
    <property type="evidence" value="ECO:0007669"/>
    <property type="project" value="InterPro"/>
</dbReference>
<dbReference type="InterPro" id="IPR012837">
    <property type="entry name" value="NrdG"/>
</dbReference>
<evidence type="ECO:0000256" key="7">
    <source>
        <dbReference type="PIRNR" id="PIRNR000368"/>
    </source>
</evidence>
<gene>
    <name evidence="8" type="primary">nrdG</name>
    <name evidence="8" type="ORF">K8V47_08780</name>
</gene>
<dbReference type="SFLD" id="SFLDG01063">
    <property type="entry name" value="activating_enzymes__group_1"/>
    <property type="match status" value="1"/>
</dbReference>
<dbReference type="InterPro" id="IPR013785">
    <property type="entry name" value="Aldolase_TIM"/>
</dbReference>
<dbReference type="GO" id="GO:0051539">
    <property type="term" value="F:4 iron, 4 sulfur cluster binding"/>
    <property type="evidence" value="ECO:0007669"/>
    <property type="project" value="UniProtKB-KW"/>
</dbReference>
<evidence type="ECO:0000256" key="1">
    <source>
        <dbReference type="ARBA" id="ARBA00001966"/>
    </source>
</evidence>
<dbReference type="SFLD" id="SFLDF00299">
    <property type="entry name" value="anaerobic_ribonucleoside-triph"/>
    <property type="match status" value="1"/>
</dbReference>
<keyword evidence="3" id="KW-0949">S-adenosyl-L-methionine</keyword>
<dbReference type="PANTHER" id="PTHR30352">
    <property type="entry name" value="PYRUVATE FORMATE-LYASE-ACTIVATING ENZYME"/>
    <property type="match status" value="1"/>
</dbReference>
<evidence type="ECO:0000256" key="4">
    <source>
        <dbReference type="ARBA" id="ARBA00022723"/>
    </source>
</evidence>
<dbReference type="AlphaFoldDB" id="A0A4Q0U9Q0"/>
<sequence>MEGAKLRVLKIVDGTIVDGPGLRTSIYFAGCSHHCEGCHNPQSWDAAGGTPMSVSEIMAVIDDNEMDVTFTGGDPLMQIEALLPLAQTVKEHGYNLWVYTGYTIEEIQASESLRRVLDYADTVVDGRFVQGLRDISLRFRGSSNQRIIDVKSLKSY</sequence>
<dbReference type="SFLD" id="SFLDG01066">
    <property type="entry name" value="organic_radical-activating_enz"/>
    <property type="match status" value="1"/>
</dbReference>
<accession>A0A4Q0U9Q0</accession>
<comment type="function">
    <text evidence="7">Activation of anaerobic ribonucleoside-triphosphate reductase under anaerobic conditions by generation of an organic free radical, using S-adenosylmethionine and reduced flavodoxin as cosubstrates to produce 5'-deoxy-adenosine.</text>
</comment>
<dbReference type="InterPro" id="IPR058240">
    <property type="entry name" value="rSAM_sf"/>
</dbReference>
<evidence type="ECO:0000256" key="3">
    <source>
        <dbReference type="ARBA" id="ARBA00022691"/>
    </source>
</evidence>
<dbReference type="PIRSF" id="PIRSF000368">
    <property type="entry name" value="NrdG"/>
    <property type="match status" value="1"/>
</dbReference>
<keyword evidence="2" id="KW-0004">4Fe-4S</keyword>
<comment type="similarity">
    <text evidence="7">Belongs to the organic radical-activating enzymes family.</text>
</comment>
<keyword evidence="6" id="KW-0411">Iron-sulfur</keyword>
<keyword evidence="7" id="KW-0560">Oxidoreductase</keyword>
<comment type="caution">
    <text evidence="8">The sequence shown here is derived from an EMBL/GenBank/DDBJ whole genome shotgun (WGS) entry which is preliminary data.</text>
</comment>
<organism evidence="8 9">
    <name type="scientific">Candidatus Amulumruptor caecigallinarius</name>
    <dbReference type="NCBI Taxonomy" id="2109911"/>
    <lineage>
        <taxon>Bacteria</taxon>
        <taxon>Pseudomonadati</taxon>
        <taxon>Bacteroidota</taxon>
        <taxon>Bacteroidia</taxon>
        <taxon>Bacteroidales</taxon>
        <taxon>Muribaculaceae</taxon>
        <taxon>Candidatus Amulumruptor</taxon>
    </lineage>
</organism>
<reference evidence="8" key="2">
    <citation type="submission" date="2021-09" db="EMBL/GenBank/DDBJ databases">
        <authorList>
            <person name="Gilroy R."/>
        </authorList>
    </citation>
    <scope>NUCLEOTIDE SEQUENCE</scope>
    <source>
        <strain evidence="8">4100</strain>
    </source>
</reference>
<dbReference type="Proteomes" id="UP000711407">
    <property type="component" value="Unassembled WGS sequence"/>
</dbReference>
<evidence type="ECO:0000256" key="5">
    <source>
        <dbReference type="ARBA" id="ARBA00023004"/>
    </source>
</evidence>
<keyword evidence="4" id="KW-0479">Metal-binding</keyword>